<reference evidence="1" key="1">
    <citation type="submission" date="2021-02" db="EMBL/GenBank/DDBJ databases">
        <authorList>
            <person name="Nowell W R."/>
        </authorList>
    </citation>
    <scope>NUCLEOTIDE SEQUENCE</scope>
    <source>
        <strain evidence="1">Ploen Becks lab</strain>
    </source>
</reference>
<gene>
    <name evidence="1" type="ORF">OXX778_LOCUS20811</name>
</gene>
<dbReference type="EMBL" id="CAJNOC010007203">
    <property type="protein sequence ID" value="CAF1093965.1"/>
    <property type="molecule type" value="Genomic_DNA"/>
</dbReference>
<dbReference type="AlphaFoldDB" id="A0A814NRH0"/>
<protein>
    <submittedName>
        <fullName evidence="1">Uncharacterized protein</fullName>
    </submittedName>
</protein>
<evidence type="ECO:0000313" key="2">
    <source>
        <dbReference type="Proteomes" id="UP000663879"/>
    </source>
</evidence>
<dbReference type="OrthoDB" id="568194at2759"/>
<comment type="caution">
    <text evidence="1">The sequence shown here is derived from an EMBL/GenBank/DDBJ whole genome shotgun (WGS) entry which is preliminary data.</text>
</comment>
<name>A0A814NRH0_9BILA</name>
<dbReference type="Proteomes" id="UP000663879">
    <property type="component" value="Unassembled WGS sequence"/>
</dbReference>
<accession>A0A814NRH0</accession>
<keyword evidence="2" id="KW-1185">Reference proteome</keyword>
<proteinExistence type="predicted"/>
<evidence type="ECO:0000313" key="1">
    <source>
        <dbReference type="EMBL" id="CAF1093965.1"/>
    </source>
</evidence>
<sequence length="188" mass="20548">MHKGKVNHVVQHVQDDGGQTQNNVLATRHGATEMGACELPRGVYTVNLPVALGNIDLLGYLKFDGGGLDLYGSTWDLATNRKPPGETKCSVKLTNLNMLKSSFQCFHSTGETDNSYYRNVGSFNTNGKLVVGAKFKGVNGAHRGNNGYWAFDGYGADNDQVIFHFQDGSNHALFLRDCKDGSNKQTWS</sequence>
<organism evidence="1 2">
    <name type="scientific">Brachionus calyciflorus</name>
    <dbReference type="NCBI Taxonomy" id="104777"/>
    <lineage>
        <taxon>Eukaryota</taxon>
        <taxon>Metazoa</taxon>
        <taxon>Spiralia</taxon>
        <taxon>Gnathifera</taxon>
        <taxon>Rotifera</taxon>
        <taxon>Eurotatoria</taxon>
        <taxon>Monogononta</taxon>
        <taxon>Pseudotrocha</taxon>
        <taxon>Ploima</taxon>
        <taxon>Brachionidae</taxon>
        <taxon>Brachionus</taxon>
    </lineage>
</organism>